<proteinExistence type="predicted"/>
<comment type="caution">
    <text evidence="1">The sequence shown here is derived from an EMBL/GenBank/DDBJ whole genome shotgun (WGS) entry which is preliminary data.</text>
</comment>
<evidence type="ECO:0000313" key="2">
    <source>
        <dbReference type="Proteomes" id="UP001576774"/>
    </source>
</evidence>
<name>A0ABV4X658_9CYAN</name>
<dbReference type="RefSeq" id="WP_413271322.1">
    <property type="nucleotide sequence ID" value="NZ_JBHFNQ010000116.1"/>
</dbReference>
<sequence>MSNADFYTCLSAVMVGVAECDRHGMALAIGENGEFQQLCRELTAQSLINDTILWQKL</sequence>
<protein>
    <submittedName>
        <fullName evidence="1">Uncharacterized protein</fullName>
    </submittedName>
</protein>
<organism evidence="1 2">
    <name type="scientific">Floridaenema aerugineum BLCC-F46</name>
    <dbReference type="NCBI Taxonomy" id="3153654"/>
    <lineage>
        <taxon>Bacteria</taxon>
        <taxon>Bacillati</taxon>
        <taxon>Cyanobacteriota</taxon>
        <taxon>Cyanophyceae</taxon>
        <taxon>Oscillatoriophycideae</taxon>
        <taxon>Aerosakkonematales</taxon>
        <taxon>Aerosakkonemataceae</taxon>
        <taxon>Floridanema</taxon>
        <taxon>Floridanema aerugineum</taxon>
    </lineage>
</organism>
<keyword evidence="2" id="KW-1185">Reference proteome</keyword>
<dbReference type="EMBL" id="JBHFNQ010000116">
    <property type="protein sequence ID" value="MFB2878245.1"/>
    <property type="molecule type" value="Genomic_DNA"/>
</dbReference>
<reference evidence="1 2" key="1">
    <citation type="submission" date="2024-09" db="EMBL/GenBank/DDBJ databases">
        <title>Floridaenema gen nov. (Aerosakkonemataceae, Aerosakkonematales ord. nov., Cyanobacteria) from benthic tropical and subtropical fresh waters, with the description of four new species.</title>
        <authorList>
            <person name="Moretto J.A."/>
            <person name="Berthold D.E."/>
            <person name="Lefler F.W."/>
            <person name="Huang I.-S."/>
            <person name="Laughinghouse H. IV."/>
        </authorList>
    </citation>
    <scope>NUCLEOTIDE SEQUENCE [LARGE SCALE GENOMIC DNA]</scope>
    <source>
        <strain evidence="1 2">BLCC-F46</strain>
    </source>
</reference>
<dbReference type="Proteomes" id="UP001576774">
    <property type="component" value="Unassembled WGS sequence"/>
</dbReference>
<accession>A0ABV4X658</accession>
<gene>
    <name evidence="1" type="ORF">ACE1CC_15440</name>
</gene>
<evidence type="ECO:0000313" key="1">
    <source>
        <dbReference type="EMBL" id="MFB2878245.1"/>
    </source>
</evidence>